<dbReference type="GO" id="GO:0005319">
    <property type="term" value="F:lipid transporter activity"/>
    <property type="evidence" value="ECO:0007669"/>
    <property type="project" value="TreeGrafter"/>
</dbReference>
<dbReference type="SUPFAM" id="SSF52540">
    <property type="entry name" value="P-loop containing nucleoside triphosphate hydrolases"/>
    <property type="match status" value="2"/>
</dbReference>
<feature type="domain" description="ABC transporter" evidence="11">
    <location>
        <begin position="703"/>
        <end position="955"/>
    </location>
</feature>
<evidence type="ECO:0000256" key="5">
    <source>
        <dbReference type="ARBA" id="ARBA00022737"/>
    </source>
</evidence>
<feature type="transmembrane region" description="Helical" evidence="10">
    <location>
        <begin position="1493"/>
        <end position="1513"/>
    </location>
</feature>
<name>A0A024FUE5_9STRA</name>
<evidence type="ECO:0000256" key="10">
    <source>
        <dbReference type="SAM" id="Phobius"/>
    </source>
</evidence>
<keyword evidence="6" id="KW-0547">Nucleotide-binding</keyword>
<dbReference type="OrthoDB" id="10255969at2759"/>
<feature type="transmembrane region" description="Helical" evidence="10">
    <location>
        <begin position="1397"/>
        <end position="1419"/>
    </location>
</feature>
<dbReference type="InterPro" id="IPR003593">
    <property type="entry name" value="AAA+_ATPase"/>
</dbReference>
<accession>A0A024FUE5</accession>
<feature type="transmembrane region" description="Helical" evidence="10">
    <location>
        <begin position="1462"/>
        <end position="1481"/>
    </location>
</feature>
<keyword evidence="7" id="KW-0067">ATP-binding</keyword>
<comment type="subcellular location">
    <subcellularLocation>
        <location evidence="1">Membrane</location>
        <topology evidence="1">Multi-pass membrane protein</topology>
    </subcellularLocation>
</comment>
<keyword evidence="5" id="KW-0677">Repeat</keyword>
<dbReference type="STRING" id="65357.A0A024FUE5"/>
<comment type="caution">
    <text evidence="12">The sequence shown here is derived from an EMBL/GenBank/DDBJ whole genome shotgun (WGS) entry which is preliminary data.</text>
</comment>
<dbReference type="GO" id="GO:0016887">
    <property type="term" value="F:ATP hydrolysis activity"/>
    <property type="evidence" value="ECO:0007669"/>
    <property type="project" value="InterPro"/>
</dbReference>
<proteinExistence type="inferred from homology"/>
<dbReference type="PANTHER" id="PTHR19229">
    <property type="entry name" value="ATP-BINDING CASSETTE TRANSPORTER SUBFAMILY A ABCA"/>
    <property type="match status" value="1"/>
</dbReference>
<dbReference type="Gene3D" id="3.40.50.300">
    <property type="entry name" value="P-loop containing nucleotide triphosphate hydrolases"/>
    <property type="match status" value="2"/>
</dbReference>
<feature type="transmembrane region" description="Helical" evidence="10">
    <location>
        <begin position="1568"/>
        <end position="1591"/>
    </location>
</feature>
<comment type="similarity">
    <text evidence="2">Belongs to the ABC transporter superfamily. ABCA family.</text>
</comment>
<evidence type="ECO:0000256" key="4">
    <source>
        <dbReference type="ARBA" id="ARBA00022692"/>
    </source>
</evidence>
<dbReference type="EMBL" id="CAIX01000339">
    <property type="protein sequence ID" value="CCI10656.1"/>
    <property type="molecule type" value="Genomic_DNA"/>
</dbReference>
<protein>
    <recommendedName>
        <fullName evidence="11">ABC transporter domain-containing protein</fullName>
    </recommendedName>
</protein>
<evidence type="ECO:0000256" key="2">
    <source>
        <dbReference type="ARBA" id="ARBA00008869"/>
    </source>
</evidence>
<dbReference type="Pfam" id="PF00005">
    <property type="entry name" value="ABC_tran"/>
    <property type="match status" value="2"/>
</dbReference>
<evidence type="ECO:0000256" key="6">
    <source>
        <dbReference type="ARBA" id="ARBA00022741"/>
    </source>
</evidence>
<evidence type="ECO:0000256" key="9">
    <source>
        <dbReference type="ARBA" id="ARBA00023136"/>
    </source>
</evidence>
<feature type="transmembrane region" description="Helical" evidence="10">
    <location>
        <begin position="1426"/>
        <end position="1450"/>
    </location>
</feature>
<dbReference type="Proteomes" id="UP000053237">
    <property type="component" value="Unassembled WGS sequence"/>
</dbReference>
<keyword evidence="13" id="KW-1185">Reference proteome</keyword>
<sequence length="2087" mass="234640">MWAGVCALFWKNWRVKQRDSTLFKFKNKGRDRWILPPLLADVVLPISFLFYIISLLCSYNLSLTQSIPDNNEILLQGIKHTNANLSYQSLLLMTALPFTLEKANQSIWVIQNNLTTEFIRYLEREYEIAKDLGIPTVRDHAVFLPKSDKWESISLQVEDLKKKLTGNERVYAIMGAEPASSDDTIQLTMSFASEPKMSLEDFGTKQEQQSDQWDMYFSRKQRQMMPLKSKKTLVFPSILPFQISWDQFLSQRSNPIKTKVHNVESNHLEDACIVLDDMLKLVHYRWEDMIFDFPLYIMTSAKNCQEKLRNLQVQRTLSAAIIVSLRRLISFRQIGTVFDGNGDHKVKISDVEYVPTRPSKFRAGPLESSIVFYMVYVFLWPFSRLVRDIVAEKENQLKEYLLIMGLHPMSLLLSWFLLYLVALIVIVALAVAFLGGGMFAVAASPSDLPSFFDSFQSMSSLNFAVLVLIFGISVLLLALAITPIFQQAKTAAAGAPLIYLLLCAVPWLQSLVDSEILATSWMIRVHFQFFNAISSPVVFMNCLHRILKLVKDKHPEAQSLGGIVGNDTPAEKLQFIDWGTISEACWTMFLQSIGYLVLGYYLEQVLPRPNGVRLKWYFPIQPSFWFPNGTFFGRSRSKLAKRYQTFDRAHPASAIDCDDAEGDITATVSMALESDHPLDDNNECKTIREIPLEETLERQNLMLIVSNLMKEYPNGTKAVKNVSFCVERGEIFGLLGPNGAGKSTTLSVLCGLLSPTSGNAFVATSTAGIKVSSIKHGLDLEDDCVSVVHEPLLVRKSLSVCFQQNLIFNKLSVREHMQLVLAIKSALGISTLALAACYTKLHQFGLTAKLDALAETLSGGQKRRLSLVLALLDDSKLVLLDEPTAGMDLHARIETWEAIRSVVSDRAVILTTHAMEEAQALCGNIGIVADGELKCCGSSLFLRQRFGVGYKLTIVHTIAPTKHKKDEEFMGGHKDSFLASSSFKATENWIRMFIPTATLVSTSKWETRYNLGHPITGTNESDVQIEQDAFESQLILLFEELEHLKKRRLIGRYALRATDLEDVFVRVTKGEDIYNSVDAIDATNDKISTDLSSPMTDTLLSSPLDSSLWQAFYALVIKRFRVTVRDKRNLAAQFVWPLMMFMMFVSMAQHLLTSLQQPMQEITSLRLSQATSSSLLIGTPSAKHVLTSSNNAPFDWFLESIRRARIPLNNHDSAADTVPFDIVMRWNVGRSGDLKSLMLSPEYEGKSFIGALFLDNEKIVNQSVPLLRTVMFYNKSVVHSLPILVQHVMNAQCDVNSTSKHTCAMDVQMETHKNRHPTSPKNGQTGEEDLAESLTSETVMRSSGRIVLAIQMMMTLSTICSFSIAAVVKEKEVGLKRIQLLHMRNRFPLLTYWLSHYFFDLTSFLAAAVIMMLELVLIYPTAFEPSVLAALMISTVLFIVAIIPFLYLLSMCFSSHSSAQTVVSYLTSFQILAVMLSEILAMTPMICGSANSFFRLFHLLPLFSYGQTIFSIATMNWASLRSNCEHLTELLNDDNADEALEAMSSILSPTKTNKIISIWSWDVAYSGFMWLIVCSIIYSTLFICIDMWQIYSSGSQKYLLRKCKAIVYSALGWNGYSSENYTRNVEEGSLQFNSKCIEVEHVTKIFNGNKAPSVEEPVLSSNSQGTGTTSSQVIALNDVSFSVEENDCVALLGVNGSGKSTMFEILTGWLAPTSGHAYLDGIDVTMEPQRAATRFGYCPQVNVLFDRLSVREHCELFVMLQEQATFVSVQTQSQRINRLLQSLDLVKVENTRAGDLSGGNKRRLMLALSFLNVDISVLLLDEPSAGVDVVSRRLLWRVLKSKQQSSSLSCLFTTHSMEEAEAVCANAVILHLSKHAWSGSIPELKQRVAVSISITLQLDTDVIWSAACLDQYQSFIQENRSLEYLDTGAVLQPAELESLWIKCREHRANCNGFQLVPQIERPEWLSRLQETTDEKSAVDDPEAKRCVNFFLQEWLVQECILDIENLFKTVWITAHGGNPALRSRVDLQQAAHMFHRTTVVYETTCSEAFGLAQVFSVLKKYKSAFGIKHFVVSEVSLEQMFGQLMKE</sequence>
<feature type="transmembrane region" description="Helical" evidence="10">
    <location>
        <begin position="370"/>
        <end position="390"/>
    </location>
</feature>
<dbReference type="GO" id="GO:0005524">
    <property type="term" value="F:ATP binding"/>
    <property type="evidence" value="ECO:0007669"/>
    <property type="project" value="UniProtKB-KW"/>
</dbReference>
<dbReference type="CDD" id="cd03263">
    <property type="entry name" value="ABC_subfamily_A"/>
    <property type="match status" value="2"/>
</dbReference>
<dbReference type="InterPro" id="IPR017871">
    <property type="entry name" value="ABC_transporter-like_CS"/>
</dbReference>
<keyword evidence="4 10" id="KW-0812">Transmembrane</keyword>
<dbReference type="SMART" id="SM00382">
    <property type="entry name" value="AAA"/>
    <property type="match status" value="2"/>
</dbReference>
<dbReference type="Pfam" id="PF12698">
    <property type="entry name" value="ABC2_membrane_3"/>
    <property type="match status" value="2"/>
</dbReference>
<feature type="transmembrane region" description="Helical" evidence="10">
    <location>
        <begin position="33"/>
        <end position="56"/>
    </location>
</feature>
<keyword evidence="3" id="KW-0813">Transport</keyword>
<dbReference type="InterPro" id="IPR013525">
    <property type="entry name" value="ABC2_TM"/>
</dbReference>
<evidence type="ECO:0000256" key="8">
    <source>
        <dbReference type="ARBA" id="ARBA00022989"/>
    </source>
</evidence>
<feature type="transmembrane region" description="Helical" evidence="10">
    <location>
        <begin position="463"/>
        <end position="485"/>
    </location>
</feature>
<evidence type="ECO:0000313" key="13">
    <source>
        <dbReference type="Proteomes" id="UP000053237"/>
    </source>
</evidence>
<evidence type="ECO:0000256" key="3">
    <source>
        <dbReference type="ARBA" id="ARBA00022448"/>
    </source>
</evidence>
<dbReference type="GO" id="GO:0016020">
    <property type="term" value="C:membrane"/>
    <property type="evidence" value="ECO:0007669"/>
    <property type="project" value="UniProtKB-SubCell"/>
</dbReference>
<feature type="transmembrane region" description="Helical" evidence="10">
    <location>
        <begin position="492"/>
        <end position="509"/>
    </location>
</feature>
<reference evidence="12 13" key="1">
    <citation type="submission" date="2012-05" db="EMBL/GenBank/DDBJ databases">
        <title>Recombination and specialization in a pathogen metapopulation.</title>
        <authorList>
            <person name="Gardiner A."/>
            <person name="Kemen E."/>
            <person name="Schultz-Larsen T."/>
            <person name="MacLean D."/>
            <person name="Van Oosterhout C."/>
            <person name="Jones J.D.G."/>
        </authorList>
    </citation>
    <scope>NUCLEOTIDE SEQUENCE [LARGE SCALE GENOMIC DNA]</scope>
    <source>
        <strain evidence="12 13">Ac Nc2</strain>
    </source>
</reference>
<evidence type="ECO:0000313" key="12">
    <source>
        <dbReference type="EMBL" id="CCI10656.1"/>
    </source>
</evidence>
<dbReference type="PROSITE" id="PS00211">
    <property type="entry name" value="ABC_TRANSPORTER_1"/>
    <property type="match status" value="2"/>
</dbReference>
<dbReference type="InParanoid" id="A0A024FUE5"/>
<feature type="domain" description="ABC transporter" evidence="11">
    <location>
        <begin position="1637"/>
        <end position="1897"/>
    </location>
</feature>
<dbReference type="GO" id="GO:0140359">
    <property type="term" value="F:ABC-type transporter activity"/>
    <property type="evidence" value="ECO:0007669"/>
    <property type="project" value="InterPro"/>
</dbReference>
<feature type="transmembrane region" description="Helical" evidence="10">
    <location>
        <begin position="411"/>
        <end position="443"/>
    </location>
</feature>
<dbReference type="InterPro" id="IPR003439">
    <property type="entry name" value="ABC_transporter-like_ATP-bd"/>
</dbReference>
<dbReference type="InterPro" id="IPR026082">
    <property type="entry name" value="ABCA"/>
</dbReference>
<dbReference type="PANTHER" id="PTHR19229:SF36">
    <property type="entry name" value="ATP-BINDING CASSETTE SUB-FAMILY A MEMBER 2"/>
    <property type="match status" value="1"/>
</dbReference>
<feature type="transmembrane region" description="Helical" evidence="10">
    <location>
        <begin position="1346"/>
        <end position="1368"/>
    </location>
</feature>
<evidence type="ECO:0000256" key="1">
    <source>
        <dbReference type="ARBA" id="ARBA00004141"/>
    </source>
</evidence>
<evidence type="ECO:0000259" key="11">
    <source>
        <dbReference type="PROSITE" id="PS50893"/>
    </source>
</evidence>
<evidence type="ECO:0000256" key="7">
    <source>
        <dbReference type="ARBA" id="ARBA00022840"/>
    </source>
</evidence>
<dbReference type="PROSITE" id="PS50893">
    <property type="entry name" value="ABC_TRANSPORTER_2"/>
    <property type="match status" value="2"/>
</dbReference>
<gene>
    <name evidence="12" type="ORF">BN9_111910</name>
</gene>
<keyword evidence="8 10" id="KW-1133">Transmembrane helix</keyword>
<organism evidence="12 13">
    <name type="scientific">Albugo candida</name>
    <dbReference type="NCBI Taxonomy" id="65357"/>
    <lineage>
        <taxon>Eukaryota</taxon>
        <taxon>Sar</taxon>
        <taxon>Stramenopiles</taxon>
        <taxon>Oomycota</taxon>
        <taxon>Peronosporomycetes</taxon>
        <taxon>Albuginales</taxon>
        <taxon>Albuginaceae</taxon>
        <taxon>Albugo</taxon>
    </lineage>
</organism>
<keyword evidence="9 10" id="KW-0472">Membrane</keyword>
<dbReference type="InterPro" id="IPR027417">
    <property type="entry name" value="P-loop_NTPase"/>
</dbReference>